<comment type="caution">
    <text evidence="3">The sequence shown here is derived from an EMBL/GenBank/DDBJ whole genome shotgun (WGS) entry which is preliminary data.</text>
</comment>
<dbReference type="SFLD" id="SFLDG01129">
    <property type="entry name" value="C1.5:_HAD__Beta-PGM__Phosphata"/>
    <property type="match status" value="1"/>
</dbReference>
<dbReference type="PANTHER" id="PTHR43434:SF1">
    <property type="entry name" value="PHOSPHOGLYCOLATE PHOSPHATASE"/>
    <property type="match status" value="1"/>
</dbReference>
<organism evidence="3 4">
    <name type="scientific">Shouchella xiaoxiensis</name>
    <dbReference type="NCBI Taxonomy" id="766895"/>
    <lineage>
        <taxon>Bacteria</taxon>
        <taxon>Bacillati</taxon>
        <taxon>Bacillota</taxon>
        <taxon>Bacilli</taxon>
        <taxon>Bacillales</taxon>
        <taxon>Bacillaceae</taxon>
        <taxon>Shouchella</taxon>
    </lineage>
</organism>
<keyword evidence="1 3" id="KW-0378">Hydrolase</keyword>
<dbReference type="SFLD" id="SFLDS00003">
    <property type="entry name" value="Haloacid_Dehalogenase"/>
    <property type="match status" value="1"/>
</dbReference>
<keyword evidence="2" id="KW-0460">Magnesium</keyword>
<proteinExistence type="predicted"/>
<gene>
    <name evidence="3" type="ORF">JOC54_002607</name>
</gene>
<dbReference type="Pfam" id="PF13419">
    <property type="entry name" value="HAD_2"/>
    <property type="match status" value="1"/>
</dbReference>
<accession>A0ABS2SWF9</accession>
<dbReference type="Proteomes" id="UP001179280">
    <property type="component" value="Unassembled WGS sequence"/>
</dbReference>
<dbReference type="EMBL" id="JAFBCV010000007">
    <property type="protein sequence ID" value="MBM7839336.1"/>
    <property type="molecule type" value="Genomic_DNA"/>
</dbReference>
<dbReference type="InterPro" id="IPR041492">
    <property type="entry name" value="HAD_2"/>
</dbReference>
<sequence length="205" mass="23603">MDSIIFDLDGTIWDSRQTIVRAWNQVLTQYDEVNKEVTEDDLKRVMGLQEDEISEILFPELSKEKRKEIMVACGKQENAVLAEKGGELYDGVEEILQHLSEKYKLFIVSNCQDGYIESFYAFHQVEKYFIDFENPGRTGLSKGENIKLVMERNQLESPIYVGDTAGDQKASEVAGIPFAYASYGFGTVEKYDYKLERFADLKRFL</sequence>
<protein>
    <submittedName>
        <fullName evidence="3">Phosphoglycolate phosphatase</fullName>
        <ecNumber evidence="3">3.1.3.18</ecNumber>
    </submittedName>
</protein>
<evidence type="ECO:0000313" key="3">
    <source>
        <dbReference type="EMBL" id="MBM7839336.1"/>
    </source>
</evidence>
<dbReference type="EC" id="3.1.3.18" evidence="3"/>
<name>A0ABS2SWF9_9BACI</name>
<evidence type="ECO:0000256" key="2">
    <source>
        <dbReference type="ARBA" id="ARBA00022842"/>
    </source>
</evidence>
<dbReference type="InterPro" id="IPR023214">
    <property type="entry name" value="HAD_sf"/>
</dbReference>
<dbReference type="InterPro" id="IPR006439">
    <property type="entry name" value="HAD-SF_hydro_IA"/>
</dbReference>
<evidence type="ECO:0000256" key="1">
    <source>
        <dbReference type="ARBA" id="ARBA00022801"/>
    </source>
</evidence>
<evidence type="ECO:0000313" key="4">
    <source>
        <dbReference type="Proteomes" id="UP001179280"/>
    </source>
</evidence>
<dbReference type="InterPro" id="IPR023198">
    <property type="entry name" value="PGP-like_dom2"/>
</dbReference>
<dbReference type="RefSeq" id="WP_035419291.1">
    <property type="nucleotide sequence ID" value="NZ_JAFBCV010000007.1"/>
</dbReference>
<dbReference type="InterPro" id="IPR050155">
    <property type="entry name" value="HAD-like_hydrolase_sf"/>
</dbReference>
<dbReference type="Gene3D" id="1.10.150.240">
    <property type="entry name" value="Putative phosphatase, domain 2"/>
    <property type="match status" value="1"/>
</dbReference>
<dbReference type="PANTHER" id="PTHR43434">
    <property type="entry name" value="PHOSPHOGLYCOLATE PHOSPHATASE"/>
    <property type="match status" value="1"/>
</dbReference>
<keyword evidence="4" id="KW-1185">Reference proteome</keyword>
<dbReference type="InterPro" id="IPR036412">
    <property type="entry name" value="HAD-like_sf"/>
</dbReference>
<reference evidence="3" key="1">
    <citation type="submission" date="2021-01" db="EMBL/GenBank/DDBJ databases">
        <title>Genomic Encyclopedia of Type Strains, Phase IV (KMG-IV): sequencing the most valuable type-strain genomes for metagenomic binning, comparative biology and taxonomic classification.</title>
        <authorList>
            <person name="Goeker M."/>
        </authorList>
    </citation>
    <scope>NUCLEOTIDE SEQUENCE</scope>
    <source>
        <strain evidence="3">DSM 21943</strain>
    </source>
</reference>
<dbReference type="SUPFAM" id="SSF56784">
    <property type="entry name" value="HAD-like"/>
    <property type="match status" value="1"/>
</dbReference>
<dbReference type="NCBIfam" id="TIGR01549">
    <property type="entry name" value="HAD-SF-IA-v1"/>
    <property type="match status" value="1"/>
</dbReference>
<dbReference type="GO" id="GO:0008967">
    <property type="term" value="F:phosphoglycolate phosphatase activity"/>
    <property type="evidence" value="ECO:0007669"/>
    <property type="project" value="UniProtKB-EC"/>
</dbReference>
<dbReference type="Gene3D" id="3.40.50.1000">
    <property type="entry name" value="HAD superfamily/HAD-like"/>
    <property type="match status" value="1"/>
</dbReference>